<evidence type="ECO:0000256" key="7">
    <source>
        <dbReference type="ARBA" id="ARBA00030003"/>
    </source>
</evidence>
<dbReference type="InterPro" id="IPR023406">
    <property type="entry name" value="Topo_IA_AS"/>
</dbReference>
<evidence type="ECO:0000256" key="9">
    <source>
        <dbReference type="ARBA" id="ARBA00032235"/>
    </source>
</evidence>
<feature type="domain" description="Topo IA-type catalytic" evidence="13">
    <location>
        <begin position="156"/>
        <end position="643"/>
    </location>
</feature>
<feature type="region of interest" description="Disordered" evidence="11">
    <location>
        <begin position="670"/>
        <end position="696"/>
    </location>
</feature>
<accession>A0A3E2XQ66</accession>
<dbReference type="InterPro" id="IPR013497">
    <property type="entry name" value="Topo_IA_cen"/>
</dbReference>
<dbReference type="SMART" id="SM00493">
    <property type="entry name" value="TOPRIM"/>
    <property type="match status" value="1"/>
</dbReference>
<dbReference type="Gene3D" id="3.40.50.140">
    <property type="match status" value="1"/>
</dbReference>
<dbReference type="GO" id="GO:0003917">
    <property type="term" value="F:DNA topoisomerase type I (single strand cut, ATP-independent) activity"/>
    <property type="evidence" value="ECO:0007669"/>
    <property type="project" value="UniProtKB-EC"/>
</dbReference>
<evidence type="ECO:0000256" key="3">
    <source>
        <dbReference type="ARBA" id="ARBA00012891"/>
    </source>
</evidence>
<dbReference type="GO" id="GO:0043597">
    <property type="term" value="C:cytoplasmic replication fork"/>
    <property type="evidence" value="ECO:0007669"/>
    <property type="project" value="TreeGrafter"/>
</dbReference>
<dbReference type="GO" id="GO:0006281">
    <property type="term" value="P:DNA repair"/>
    <property type="evidence" value="ECO:0007669"/>
    <property type="project" value="TreeGrafter"/>
</dbReference>
<comment type="catalytic activity">
    <reaction evidence="1">
        <text>ATP-independent breakage of single-stranded DNA, followed by passage and rejoining.</text>
        <dbReference type="EC" id="5.6.2.1"/>
    </reaction>
</comment>
<dbReference type="EC" id="5.6.2.1" evidence="3"/>
<name>A0A3E2XQ66_9FIRM</name>
<comment type="similarity">
    <text evidence="2">Belongs to the type IA topoisomerase family.</text>
</comment>
<dbReference type="Gene3D" id="2.70.20.10">
    <property type="entry name" value="Topoisomerase I, domain 3"/>
    <property type="match status" value="1"/>
</dbReference>
<dbReference type="SUPFAM" id="SSF56712">
    <property type="entry name" value="Prokaryotic type I DNA topoisomerase"/>
    <property type="match status" value="1"/>
</dbReference>
<dbReference type="PANTHER" id="PTHR11390">
    <property type="entry name" value="PROKARYOTIC DNA TOPOISOMERASE"/>
    <property type="match status" value="1"/>
</dbReference>
<dbReference type="Gene3D" id="1.10.460.10">
    <property type="entry name" value="Topoisomerase I, domain 2"/>
    <property type="match status" value="1"/>
</dbReference>
<evidence type="ECO:0000259" key="13">
    <source>
        <dbReference type="PROSITE" id="PS52039"/>
    </source>
</evidence>
<proteinExistence type="inferred from homology"/>
<organism evidence="14 15">
    <name type="scientific">Coprococcus catus</name>
    <dbReference type="NCBI Taxonomy" id="116085"/>
    <lineage>
        <taxon>Bacteria</taxon>
        <taxon>Bacillati</taxon>
        <taxon>Bacillota</taxon>
        <taxon>Clostridia</taxon>
        <taxon>Lachnospirales</taxon>
        <taxon>Lachnospiraceae</taxon>
        <taxon>Coprococcus</taxon>
    </lineage>
</organism>
<evidence type="ECO:0000313" key="15">
    <source>
        <dbReference type="Proteomes" id="UP000261231"/>
    </source>
</evidence>
<feature type="compositionally biased region" description="Polar residues" evidence="11">
    <location>
        <begin position="681"/>
        <end position="696"/>
    </location>
</feature>
<dbReference type="InterPro" id="IPR003601">
    <property type="entry name" value="Topo_IA_2"/>
</dbReference>
<dbReference type="Proteomes" id="UP000261231">
    <property type="component" value="Unassembled WGS sequence"/>
</dbReference>
<dbReference type="InterPro" id="IPR013824">
    <property type="entry name" value="Topo_IA_cen_sub1"/>
</dbReference>
<dbReference type="InterPro" id="IPR013826">
    <property type="entry name" value="Topo_IA_cen_sub3"/>
</dbReference>
<dbReference type="Gene3D" id="1.10.290.10">
    <property type="entry name" value="Topoisomerase I, domain 4"/>
    <property type="match status" value="1"/>
</dbReference>
<dbReference type="PROSITE" id="PS00396">
    <property type="entry name" value="TOPO_IA_1"/>
    <property type="match status" value="1"/>
</dbReference>
<dbReference type="InterPro" id="IPR003602">
    <property type="entry name" value="Topo_IA_DNA-bd_dom"/>
</dbReference>
<dbReference type="InterPro" id="IPR034144">
    <property type="entry name" value="TOPRIM_TopoIII"/>
</dbReference>
<evidence type="ECO:0000256" key="5">
    <source>
        <dbReference type="ARBA" id="ARBA00023125"/>
    </source>
</evidence>
<keyword evidence="15" id="KW-1185">Reference proteome</keyword>
<evidence type="ECO:0000256" key="10">
    <source>
        <dbReference type="ARBA" id="ARBA00032877"/>
    </source>
</evidence>
<keyword evidence="5" id="KW-0238">DNA-binding</keyword>
<dbReference type="InterPro" id="IPR000380">
    <property type="entry name" value="Topo_IA"/>
</dbReference>
<dbReference type="EMBL" id="QVFD01000001">
    <property type="protein sequence ID" value="RGC50986.1"/>
    <property type="molecule type" value="Genomic_DNA"/>
</dbReference>
<feature type="domain" description="Toprim" evidence="12">
    <location>
        <begin position="4"/>
        <end position="137"/>
    </location>
</feature>
<evidence type="ECO:0000256" key="2">
    <source>
        <dbReference type="ARBA" id="ARBA00009446"/>
    </source>
</evidence>
<dbReference type="Pfam" id="PF01751">
    <property type="entry name" value="Toprim"/>
    <property type="match status" value="1"/>
</dbReference>
<dbReference type="CDD" id="cd00186">
    <property type="entry name" value="TOP1Ac"/>
    <property type="match status" value="1"/>
</dbReference>
<dbReference type="OrthoDB" id="9803554at2"/>
<protein>
    <recommendedName>
        <fullName evidence="3">DNA topoisomerase</fullName>
        <ecNumber evidence="3">5.6.2.1</ecNumber>
    </recommendedName>
    <alternativeName>
        <fullName evidence="10">Omega-protein</fullName>
    </alternativeName>
    <alternativeName>
        <fullName evidence="9">Relaxing enzyme</fullName>
    </alternativeName>
    <alternativeName>
        <fullName evidence="7">Swivelase</fullName>
    </alternativeName>
    <alternativeName>
        <fullName evidence="8">Untwisting enzyme</fullName>
    </alternativeName>
</protein>
<keyword evidence="6 14" id="KW-0413">Isomerase</keyword>
<dbReference type="PROSITE" id="PS52039">
    <property type="entry name" value="TOPO_IA_2"/>
    <property type="match status" value="1"/>
</dbReference>
<dbReference type="SMART" id="SM00437">
    <property type="entry name" value="TOP1Ac"/>
    <property type="match status" value="1"/>
</dbReference>
<evidence type="ECO:0000313" key="14">
    <source>
        <dbReference type="EMBL" id="RGC50986.1"/>
    </source>
</evidence>
<dbReference type="Pfam" id="PF01131">
    <property type="entry name" value="Topoisom_bac"/>
    <property type="match status" value="1"/>
</dbReference>
<dbReference type="GO" id="GO:0006310">
    <property type="term" value="P:DNA recombination"/>
    <property type="evidence" value="ECO:0007669"/>
    <property type="project" value="TreeGrafter"/>
</dbReference>
<evidence type="ECO:0000256" key="8">
    <source>
        <dbReference type="ARBA" id="ARBA00031985"/>
    </source>
</evidence>
<evidence type="ECO:0000259" key="12">
    <source>
        <dbReference type="PROSITE" id="PS50880"/>
    </source>
</evidence>
<sequence>MQSKSLYIAEKPSVAKEFAKVLNVGGRASDGYLESADAVVTWCVGHLVTMSYPEVYDPKLKKWSLDTLPFLPEEFKYELIDDVKKQFRIVERLLNREDVTCIYVCTDSGREGEYIYRLVDQMAHVGDKDKRRVWIDSQTEEEILRGIREAKPLSEYDHLADAAYLRAKEDYLMGINFSRLLTLKYGQSMSNYLGTKYTVISVGRVMTCVLGMVVRREREIRYFVKTPFYRVLAATDILGREVEAEWRVTEESVAWQKPVLYKENGFKTKEDAQKLITYIERVQPMEAEVTAIERKTEKKNPPLLYNLAELQNDCSRMFKISPDETLKIVQELYEKKLVTYPRTDARVLSTAVAKEIDRNISGLKQVPAFAAFADKVLAMGSYKKIASTRYTNDKQITDHYAIIPTGQGLGALRSLHPQSESVYEAICRRFLSIFYPPAQYRKLSMTLKVRTESFYASFKVLTDEGYLKVAGIPKKAQNTQGQKDDETEDVGCDTAFLDMLKDLKKGSHLPVKRLMIKEGETSPPKRYNSGSLILAMENAGQLIEDEELRAQIKGSGIGTSATRAEILKKLVTIRYLALNKKTQIVTPTQLGEMVYEVVDNSIRSLLNPELTASWEKGLTYVAEGSITSDVYMEKLERFISDRTGRVMVLHNQYQLRGNYDRCAAFYKKEQRPSAKGKTIKKVSSNAKKQTGKVSTE</sequence>
<dbReference type="InterPro" id="IPR023405">
    <property type="entry name" value="Topo_IA_core_domain"/>
</dbReference>
<dbReference type="PRINTS" id="PR00417">
    <property type="entry name" value="PRTPISMRASEI"/>
</dbReference>
<comment type="caution">
    <text evidence="14">The sequence shown here is derived from an EMBL/GenBank/DDBJ whole genome shotgun (WGS) entry which is preliminary data.</text>
</comment>
<keyword evidence="4" id="KW-0799">Topoisomerase</keyword>
<dbReference type="GO" id="GO:0006265">
    <property type="term" value="P:DNA topological change"/>
    <property type="evidence" value="ECO:0007669"/>
    <property type="project" value="InterPro"/>
</dbReference>
<dbReference type="SMART" id="SM00436">
    <property type="entry name" value="TOP1Bc"/>
    <property type="match status" value="1"/>
</dbReference>
<dbReference type="RefSeq" id="WP_117538571.1">
    <property type="nucleotide sequence ID" value="NZ_QVFD01000001.1"/>
</dbReference>
<dbReference type="PANTHER" id="PTHR11390:SF21">
    <property type="entry name" value="DNA TOPOISOMERASE 3-ALPHA"/>
    <property type="match status" value="1"/>
</dbReference>
<dbReference type="CDD" id="cd03362">
    <property type="entry name" value="TOPRIM_TopoIA_TopoIII"/>
    <property type="match status" value="1"/>
</dbReference>
<evidence type="ECO:0000256" key="4">
    <source>
        <dbReference type="ARBA" id="ARBA00023029"/>
    </source>
</evidence>
<dbReference type="AlphaFoldDB" id="A0A3E2XQ66"/>
<dbReference type="GO" id="GO:0003677">
    <property type="term" value="F:DNA binding"/>
    <property type="evidence" value="ECO:0007669"/>
    <property type="project" value="UniProtKB-KW"/>
</dbReference>
<evidence type="ECO:0000256" key="11">
    <source>
        <dbReference type="SAM" id="MobiDB-lite"/>
    </source>
</evidence>
<gene>
    <name evidence="14" type="ORF">DW747_00325</name>
</gene>
<dbReference type="PROSITE" id="PS50880">
    <property type="entry name" value="TOPRIM"/>
    <property type="match status" value="1"/>
</dbReference>
<reference evidence="14 15" key="1">
    <citation type="submission" date="2018-08" db="EMBL/GenBank/DDBJ databases">
        <title>A genome reference for cultivated species of the human gut microbiota.</title>
        <authorList>
            <person name="Zou Y."/>
            <person name="Xue W."/>
            <person name="Luo G."/>
        </authorList>
    </citation>
    <scope>NUCLEOTIDE SEQUENCE [LARGE SCALE GENOMIC DNA]</scope>
    <source>
        <strain evidence="14 15">AM28-39</strain>
    </source>
</reference>
<evidence type="ECO:0000256" key="1">
    <source>
        <dbReference type="ARBA" id="ARBA00000213"/>
    </source>
</evidence>
<evidence type="ECO:0000256" key="6">
    <source>
        <dbReference type="ARBA" id="ARBA00023235"/>
    </source>
</evidence>
<dbReference type="InterPro" id="IPR006171">
    <property type="entry name" value="TOPRIM_dom"/>
</dbReference>
<dbReference type="InterPro" id="IPR013825">
    <property type="entry name" value="Topo_IA_cen_sub2"/>
</dbReference>